<evidence type="ECO:0000313" key="5">
    <source>
        <dbReference type="Proteomes" id="UP000747542"/>
    </source>
</evidence>
<keyword evidence="1" id="KW-0813">Transport</keyword>
<evidence type="ECO:0000259" key="3">
    <source>
        <dbReference type="Pfam" id="PF01217"/>
    </source>
</evidence>
<evidence type="ECO:0000256" key="2">
    <source>
        <dbReference type="SAM" id="Phobius"/>
    </source>
</evidence>
<dbReference type="InterPro" id="IPR022775">
    <property type="entry name" value="AP_mu_sigma_su"/>
</dbReference>
<keyword evidence="2" id="KW-1133">Transmembrane helix</keyword>
<keyword evidence="2" id="KW-0812">Transmembrane</keyword>
<dbReference type="SUPFAM" id="SSF64356">
    <property type="entry name" value="SNARE-like"/>
    <property type="match status" value="1"/>
</dbReference>
<dbReference type="Proteomes" id="UP000747542">
    <property type="component" value="Unassembled WGS sequence"/>
</dbReference>
<feature type="domain" description="AP complex mu/sigma subunit" evidence="3">
    <location>
        <begin position="8"/>
        <end position="100"/>
    </location>
</feature>
<name>A0A8J5T2N6_HOMAM</name>
<dbReference type="GO" id="GO:0015031">
    <property type="term" value="P:protein transport"/>
    <property type="evidence" value="ECO:0007669"/>
    <property type="project" value="UniProtKB-KW"/>
</dbReference>
<sequence length="207" mass="23446">MKVVGMVMHYLLIASKDGNVQFSHYFTHITSGSRTTTEARAIAKCLGAEKDAALCHFLGDGDHTLVFRWFGPCLFIVAADHAENELMVYEFINLYVNALHSSKNLPKPWRPAFIGGDRRRLGGVVRKSSLEISRRDQNLMKGKLPARLRKLVVIMGTRLRWVIPKIGAHVVLSLVFLLTGHYYLLLASIPLAVFLIREYVHLLYMLL</sequence>
<dbReference type="Pfam" id="PF01217">
    <property type="entry name" value="Clat_adaptor_s"/>
    <property type="match status" value="1"/>
</dbReference>
<dbReference type="Gene3D" id="3.30.450.60">
    <property type="match status" value="1"/>
</dbReference>
<reference evidence="4" key="1">
    <citation type="journal article" date="2021" name="Sci. Adv.">
        <title>The American lobster genome reveals insights on longevity, neural, and immune adaptations.</title>
        <authorList>
            <person name="Polinski J.M."/>
            <person name="Zimin A.V."/>
            <person name="Clark K.F."/>
            <person name="Kohn A.B."/>
            <person name="Sadowski N."/>
            <person name="Timp W."/>
            <person name="Ptitsyn A."/>
            <person name="Khanna P."/>
            <person name="Romanova D.Y."/>
            <person name="Williams P."/>
            <person name="Greenwood S.J."/>
            <person name="Moroz L.L."/>
            <person name="Walt D.R."/>
            <person name="Bodnar A.G."/>
        </authorList>
    </citation>
    <scope>NUCLEOTIDE SEQUENCE</scope>
    <source>
        <strain evidence="4">GMGI-L3</strain>
    </source>
</reference>
<dbReference type="InterPro" id="IPR011012">
    <property type="entry name" value="Longin-like_dom_sf"/>
</dbReference>
<keyword evidence="1" id="KW-0653">Protein transport</keyword>
<protein>
    <submittedName>
        <fullName evidence="4">AP-4 complex subunit sigma-1-like</fullName>
    </submittedName>
</protein>
<evidence type="ECO:0000313" key="4">
    <source>
        <dbReference type="EMBL" id="KAG7172006.1"/>
    </source>
</evidence>
<organism evidence="4 5">
    <name type="scientific">Homarus americanus</name>
    <name type="common">American lobster</name>
    <dbReference type="NCBI Taxonomy" id="6706"/>
    <lineage>
        <taxon>Eukaryota</taxon>
        <taxon>Metazoa</taxon>
        <taxon>Ecdysozoa</taxon>
        <taxon>Arthropoda</taxon>
        <taxon>Crustacea</taxon>
        <taxon>Multicrustacea</taxon>
        <taxon>Malacostraca</taxon>
        <taxon>Eumalacostraca</taxon>
        <taxon>Eucarida</taxon>
        <taxon>Decapoda</taxon>
        <taxon>Pleocyemata</taxon>
        <taxon>Astacidea</taxon>
        <taxon>Nephropoidea</taxon>
        <taxon>Nephropidae</taxon>
        <taxon>Homarus</taxon>
    </lineage>
</organism>
<feature type="transmembrane region" description="Helical" evidence="2">
    <location>
        <begin position="184"/>
        <end position="206"/>
    </location>
</feature>
<keyword evidence="5" id="KW-1185">Reference proteome</keyword>
<comment type="caution">
    <text evidence="4">The sequence shown here is derived from an EMBL/GenBank/DDBJ whole genome shotgun (WGS) entry which is preliminary data.</text>
</comment>
<proteinExistence type="predicted"/>
<keyword evidence="2" id="KW-0472">Membrane</keyword>
<accession>A0A8J5T2N6</accession>
<dbReference type="AlphaFoldDB" id="A0A8J5T2N6"/>
<gene>
    <name evidence="4" type="primary">AP4S1-L</name>
    <name evidence="4" type="ORF">Hamer_G000977</name>
</gene>
<dbReference type="EMBL" id="JAHLQT010011632">
    <property type="protein sequence ID" value="KAG7172006.1"/>
    <property type="molecule type" value="Genomic_DNA"/>
</dbReference>
<evidence type="ECO:0000256" key="1">
    <source>
        <dbReference type="ARBA" id="ARBA00022927"/>
    </source>
</evidence>